<organism evidence="7">
    <name type="scientific">freshwater metagenome</name>
    <dbReference type="NCBI Taxonomy" id="449393"/>
    <lineage>
        <taxon>unclassified sequences</taxon>
        <taxon>metagenomes</taxon>
        <taxon>ecological metagenomes</taxon>
    </lineage>
</organism>
<comment type="similarity">
    <text evidence="2">Belongs to the oxidase-dependent Fe transporter (OFeT) (TC 9.A.10.1) family.</text>
</comment>
<feature type="transmembrane region" description="Helical" evidence="6">
    <location>
        <begin position="146"/>
        <end position="167"/>
    </location>
</feature>
<evidence type="ECO:0000256" key="6">
    <source>
        <dbReference type="SAM" id="Phobius"/>
    </source>
</evidence>
<dbReference type="GO" id="GO:0033573">
    <property type="term" value="C:high-affinity iron permease complex"/>
    <property type="evidence" value="ECO:0007669"/>
    <property type="project" value="InterPro"/>
</dbReference>
<proteinExistence type="inferred from homology"/>
<dbReference type="PANTHER" id="PTHR31632:SF2">
    <property type="entry name" value="PLASMA MEMBRANE IRON PERMEASE"/>
    <property type="match status" value="1"/>
</dbReference>
<feature type="transmembrane region" description="Helical" evidence="6">
    <location>
        <begin position="6"/>
        <end position="26"/>
    </location>
</feature>
<gene>
    <name evidence="7" type="ORF">UFOPK2399_00388</name>
</gene>
<dbReference type="EMBL" id="CAEZXP010000001">
    <property type="protein sequence ID" value="CAB4686452.1"/>
    <property type="molecule type" value="Genomic_DNA"/>
</dbReference>
<dbReference type="PANTHER" id="PTHR31632">
    <property type="entry name" value="IRON TRANSPORTER FTH1"/>
    <property type="match status" value="1"/>
</dbReference>
<feature type="transmembrane region" description="Helical" evidence="6">
    <location>
        <begin position="38"/>
        <end position="58"/>
    </location>
</feature>
<reference evidence="7" key="1">
    <citation type="submission" date="2020-05" db="EMBL/GenBank/DDBJ databases">
        <authorList>
            <person name="Chiriac C."/>
            <person name="Salcher M."/>
            <person name="Ghai R."/>
            <person name="Kavagutti S V."/>
        </authorList>
    </citation>
    <scope>NUCLEOTIDE SEQUENCE</scope>
</reference>
<evidence type="ECO:0000256" key="2">
    <source>
        <dbReference type="ARBA" id="ARBA00008333"/>
    </source>
</evidence>
<feature type="transmembrane region" description="Helical" evidence="6">
    <location>
        <begin position="247"/>
        <end position="265"/>
    </location>
</feature>
<evidence type="ECO:0000313" key="7">
    <source>
        <dbReference type="EMBL" id="CAB4686452.1"/>
    </source>
</evidence>
<dbReference type="GO" id="GO:0015093">
    <property type="term" value="F:ferrous iron transmembrane transporter activity"/>
    <property type="evidence" value="ECO:0007669"/>
    <property type="project" value="TreeGrafter"/>
</dbReference>
<keyword evidence="3 6" id="KW-0812">Transmembrane</keyword>
<dbReference type="AlphaFoldDB" id="A0A6J6NJR4"/>
<keyword evidence="5 6" id="KW-0472">Membrane</keyword>
<keyword evidence="4 6" id="KW-1133">Transmembrane helix</keyword>
<evidence type="ECO:0000256" key="4">
    <source>
        <dbReference type="ARBA" id="ARBA00022989"/>
    </source>
</evidence>
<evidence type="ECO:0000256" key="1">
    <source>
        <dbReference type="ARBA" id="ARBA00004141"/>
    </source>
</evidence>
<evidence type="ECO:0000256" key="5">
    <source>
        <dbReference type="ARBA" id="ARBA00023136"/>
    </source>
</evidence>
<dbReference type="NCBIfam" id="NF041756">
    <property type="entry name" value="EfeU"/>
    <property type="match status" value="1"/>
</dbReference>
<feature type="transmembrane region" description="Helical" evidence="6">
    <location>
        <begin position="108"/>
        <end position="126"/>
    </location>
</feature>
<dbReference type="Pfam" id="PF03239">
    <property type="entry name" value="FTR1"/>
    <property type="match status" value="1"/>
</dbReference>
<evidence type="ECO:0000256" key="3">
    <source>
        <dbReference type="ARBA" id="ARBA00022692"/>
    </source>
</evidence>
<name>A0A6J6NJR4_9ZZZZ</name>
<protein>
    <submittedName>
        <fullName evidence="7">Unannotated protein</fullName>
    </submittedName>
</protein>
<dbReference type="InterPro" id="IPR004923">
    <property type="entry name" value="FTR1/Fip1/EfeU"/>
</dbReference>
<comment type="subcellular location">
    <subcellularLocation>
        <location evidence="1">Membrane</location>
        <topology evidence="1">Multi-pass membrane protein</topology>
    </subcellularLocation>
</comment>
<feature type="transmembrane region" description="Helical" evidence="6">
    <location>
        <begin position="70"/>
        <end position="88"/>
    </location>
</feature>
<accession>A0A6J6NJR4</accession>
<sequence length="284" mass="29588">MLPTFVIGLREGLEAALIVAIIGAYLRKQGRTDALRSMWIGVVSAVILCVGVGAALQILHHDLPEGGQQILEATVAIVAVVMVSLMIVWMRRHGRHLASELRSNAAEALAEGSMFALVAMAFLAVVREGFETSVFLLAAFQASGNGAASGLGALFGVLAAVAIGWGIFSGGMKLNLGKFFQITSAVLVVVAAGLVAKAVGTGEEANVITVLQGQAVNLSSIIRPDTVESSLFSGVLGLEVKPTVAELTAWLIYALPMLTFVLWPSGRTPRPGRRIATAEASAEA</sequence>
<feature type="transmembrane region" description="Helical" evidence="6">
    <location>
        <begin position="179"/>
        <end position="199"/>
    </location>
</feature>